<dbReference type="Gene3D" id="1.20.1600.10">
    <property type="entry name" value="Outer membrane efflux proteins (OEP)"/>
    <property type="match status" value="1"/>
</dbReference>
<feature type="region of interest" description="Disordered" evidence="1">
    <location>
        <begin position="451"/>
        <end position="497"/>
    </location>
</feature>
<accession>A0ABV1NJW1</accession>
<dbReference type="InterPro" id="IPR010131">
    <property type="entry name" value="MdtP/NodT-like"/>
</dbReference>
<feature type="compositionally biased region" description="Low complexity" evidence="1">
    <location>
        <begin position="476"/>
        <end position="486"/>
    </location>
</feature>
<protein>
    <submittedName>
        <fullName evidence="2">TolC family protein</fullName>
    </submittedName>
</protein>
<organism evidence="2 3">
    <name type="scientific">Brevundimonas aurifodinae</name>
    <dbReference type="NCBI Taxonomy" id="1508312"/>
    <lineage>
        <taxon>Bacteria</taxon>
        <taxon>Pseudomonadati</taxon>
        <taxon>Pseudomonadota</taxon>
        <taxon>Alphaproteobacteria</taxon>
        <taxon>Caulobacterales</taxon>
        <taxon>Caulobacteraceae</taxon>
        <taxon>Brevundimonas</taxon>
    </lineage>
</organism>
<dbReference type="PANTHER" id="PTHR30203:SF24">
    <property type="entry name" value="BLR4935 PROTEIN"/>
    <property type="match status" value="1"/>
</dbReference>
<reference evidence="2 3" key="1">
    <citation type="submission" date="2024-06" db="EMBL/GenBank/DDBJ databases">
        <title>Brevundimonas sp. C11.</title>
        <authorList>
            <person name="Maltman C."/>
        </authorList>
    </citation>
    <scope>NUCLEOTIDE SEQUENCE [LARGE SCALE GENOMIC DNA]</scope>
    <source>
        <strain evidence="2 3">C11</strain>
    </source>
</reference>
<keyword evidence="3" id="KW-1185">Reference proteome</keyword>
<evidence type="ECO:0000313" key="3">
    <source>
        <dbReference type="Proteomes" id="UP001445732"/>
    </source>
</evidence>
<dbReference type="SUPFAM" id="SSF56954">
    <property type="entry name" value="Outer membrane efflux proteins (OEP)"/>
    <property type="match status" value="1"/>
</dbReference>
<comment type="caution">
    <text evidence="2">The sequence shown here is derived from an EMBL/GenBank/DDBJ whole genome shotgun (WGS) entry which is preliminary data.</text>
</comment>
<dbReference type="PANTHER" id="PTHR30203">
    <property type="entry name" value="OUTER MEMBRANE CATION EFFLUX PROTEIN"/>
    <property type="match status" value="1"/>
</dbReference>
<gene>
    <name evidence="2" type="ORF">ABN401_02720</name>
</gene>
<dbReference type="EMBL" id="JBEGDD010000002">
    <property type="protein sequence ID" value="MEQ7154122.1"/>
    <property type="molecule type" value="Genomic_DNA"/>
</dbReference>
<dbReference type="RefSeq" id="WP_349683302.1">
    <property type="nucleotide sequence ID" value="NZ_JBEGDD010000002.1"/>
</dbReference>
<sequence>MSACATVDPTQDTIEINRLLADRGAPALGWEANSAPEDEVTIQRWLGQPMSADLAVRMAMVRSPQLQEQYAELGLARADVLEAIQIANPRIGASRLSLEDGAGEKLTYGLSAPLIDLLVLPSRVRLARLENQRARYQIASAVLDVSLDVEAAWYTYVGAQQVADMRAAVAEALDVSADLSQRYFDAGNITELQLNRELAAASSARIDAARAAVEARMARLELNTLIGLRGADTDWNAGTVLPLPVAVEDDPTELRRMAETASLDLLAARQEAEITASAAGVTRNFRLLGDTSIGFEREEEIDGSRISGPTLDLELPIFNQGQARVARADAQLRLARARLARIELLSGNGIELAAERVRVLSDIVRIHRDALVPQREIVTVRSQEEQNFMLIGVFDVIQAKTQEYDAYQSYLESVRDYWLARIALMRLVGARLPSEREALGRTESVSDILATPATSGTPIGAPAVDHSQHGGHGGVASATAPASTPTVDHSQHNGGRP</sequence>
<proteinExistence type="predicted"/>
<evidence type="ECO:0000256" key="1">
    <source>
        <dbReference type="SAM" id="MobiDB-lite"/>
    </source>
</evidence>
<evidence type="ECO:0000313" key="2">
    <source>
        <dbReference type="EMBL" id="MEQ7154122.1"/>
    </source>
</evidence>
<name>A0ABV1NJW1_9CAUL</name>
<dbReference type="Proteomes" id="UP001445732">
    <property type="component" value="Unassembled WGS sequence"/>
</dbReference>